<dbReference type="PANTHER" id="PTHR36582:SF2">
    <property type="entry name" value="ANTITOXIN PARD"/>
    <property type="match status" value="1"/>
</dbReference>
<dbReference type="Pfam" id="PF03693">
    <property type="entry name" value="ParD_antitoxin"/>
    <property type="match status" value="1"/>
</dbReference>
<dbReference type="InterPro" id="IPR022789">
    <property type="entry name" value="ParD"/>
</dbReference>
<dbReference type="SUPFAM" id="SSF47598">
    <property type="entry name" value="Ribbon-helix-helix"/>
    <property type="match status" value="1"/>
</dbReference>
<dbReference type="EMBL" id="FUYP01000005">
    <property type="protein sequence ID" value="SKB42291.1"/>
    <property type="molecule type" value="Genomic_DNA"/>
</dbReference>
<reference evidence="4" key="1">
    <citation type="submission" date="2017-02" db="EMBL/GenBank/DDBJ databases">
        <authorList>
            <person name="Varghese N."/>
            <person name="Submissions S."/>
        </authorList>
    </citation>
    <scope>NUCLEOTIDE SEQUENCE [LARGE SCALE GENOMIC DNA]</scope>
    <source>
        <strain evidence="4">R11H</strain>
    </source>
</reference>
<dbReference type="InterPro" id="IPR038296">
    <property type="entry name" value="ParD_sf"/>
</dbReference>
<keyword evidence="2" id="KW-1277">Toxin-antitoxin system</keyword>
<sequence>MPTRNVVLTDHQQDVIETLVESGRYQNASEVLREGLRLVEQREREDEIKLEALRQAAQVGLADLATGRFTDIEPHGIDALMARLSDEAGRRARV</sequence>
<gene>
    <name evidence="3" type="ORF">SAMN06295937_1005152</name>
</gene>
<keyword evidence="4" id="KW-1185">Reference proteome</keyword>
<dbReference type="Gene3D" id="6.10.10.120">
    <property type="entry name" value="Antitoxin ParD1-like"/>
    <property type="match status" value="1"/>
</dbReference>
<accession>A0A1T5B4V4</accession>
<organism evidence="3 4">
    <name type="scientific">Sphingopyxis flava</name>
    <dbReference type="NCBI Taxonomy" id="1507287"/>
    <lineage>
        <taxon>Bacteria</taxon>
        <taxon>Pseudomonadati</taxon>
        <taxon>Pseudomonadota</taxon>
        <taxon>Alphaproteobacteria</taxon>
        <taxon>Sphingomonadales</taxon>
        <taxon>Sphingomonadaceae</taxon>
        <taxon>Sphingopyxis</taxon>
    </lineage>
</organism>
<dbReference type="GO" id="GO:0006355">
    <property type="term" value="P:regulation of DNA-templated transcription"/>
    <property type="evidence" value="ECO:0007669"/>
    <property type="project" value="InterPro"/>
</dbReference>
<name>A0A1T5B4V4_9SPHN</name>
<dbReference type="OrthoDB" id="9811310at2"/>
<evidence type="ECO:0000313" key="3">
    <source>
        <dbReference type="EMBL" id="SKB42291.1"/>
    </source>
</evidence>
<dbReference type="NCBIfam" id="TIGR02606">
    <property type="entry name" value="antidote_CC2985"/>
    <property type="match status" value="1"/>
</dbReference>
<dbReference type="RefSeq" id="WP_079637744.1">
    <property type="nucleotide sequence ID" value="NZ_FUYP01000005.1"/>
</dbReference>
<proteinExistence type="inferred from homology"/>
<protein>
    <submittedName>
        <fullName evidence="3">Antitoxin ParD1/3/4</fullName>
    </submittedName>
</protein>
<dbReference type="InterPro" id="IPR010985">
    <property type="entry name" value="Ribbon_hlx_hlx"/>
</dbReference>
<comment type="similarity">
    <text evidence="1">Belongs to the ParD antitoxin family.</text>
</comment>
<dbReference type="Proteomes" id="UP000190044">
    <property type="component" value="Unassembled WGS sequence"/>
</dbReference>
<dbReference type="PANTHER" id="PTHR36582">
    <property type="entry name" value="ANTITOXIN PARD"/>
    <property type="match status" value="1"/>
</dbReference>
<dbReference type="AlphaFoldDB" id="A0A1T5B4V4"/>
<evidence type="ECO:0000313" key="4">
    <source>
        <dbReference type="Proteomes" id="UP000190044"/>
    </source>
</evidence>
<evidence type="ECO:0000256" key="2">
    <source>
        <dbReference type="ARBA" id="ARBA00022649"/>
    </source>
</evidence>
<evidence type="ECO:0000256" key="1">
    <source>
        <dbReference type="ARBA" id="ARBA00008580"/>
    </source>
</evidence>